<evidence type="ECO:0000256" key="4">
    <source>
        <dbReference type="ARBA" id="ARBA00022801"/>
    </source>
</evidence>
<dbReference type="InterPro" id="IPR001375">
    <property type="entry name" value="Peptidase_S9_cat"/>
</dbReference>
<dbReference type="GO" id="GO:0008236">
    <property type="term" value="F:serine-type peptidase activity"/>
    <property type="evidence" value="ECO:0007669"/>
    <property type="project" value="UniProtKB-KW"/>
</dbReference>
<keyword evidence="7" id="KW-0472">Membrane</keyword>
<dbReference type="InterPro" id="IPR002469">
    <property type="entry name" value="Peptidase_S9B_N"/>
</dbReference>
<dbReference type="Gene3D" id="3.40.50.1820">
    <property type="entry name" value="alpha/beta hydrolase"/>
    <property type="match status" value="1"/>
</dbReference>
<dbReference type="FunFam" id="3.40.50.1820:FF:000003">
    <property type="entry name" value="Dipeptidyl peptidase 4"/>
    <property type="match status" value="1"/>
</dbReference>
<feature type="domain" description="Dipeptidylpeptidase IV N-terminal" evidence="9">
    <location>
        <begin position="199"/>
        <end position="568"/>
    </location>
</feature>
<dbReference type="SUPFAM" id="SSF53474">
    <property type="entry name" value="alpha/beta-Hydrolases"/>
    <property type="match status" value="1"/>
</dbReference>
<dbReference type="Proteomes" id="UP000236544">
    <property type="component" value="Unassembled WGS sequence"/>
</dbReference>
<dbReference type="GO" id="GO:0004177">
    <property type="term" value="F:aminopeptidase activity"/>
    <property type="evidence" value="ECO:0007669"/>
    <property type="project" value="UniProtKB-KW"/>
</dbReference>
<keyword evidence="2" id="KW-0031">Aminopeptidase</keyword>
<evidence type="ECO:0000256" key="1">
    <source>
        <dbReference type="ARBA" id="ARBA00006150"/>
    </source>
</evidence>
<proteinExistence type="inferred from homology"/>
<feature type="domain" description="Peptidase S9 prolyl oligopeptidase catalytic" evidence="8">
    <location>
        <begin position="657"/>
        <end position="863"/>
    </location>
</feature>
<dbReference type="Pfam" id="PF00930">
    <property type="entry name" value="DPPIV_N"/>
    <property type="match status" value="1"/>
</dbReference>
<reference evidence="11" key="1">
    <citation type="submission" date="2015-10" db="EMBL/GenBank/DDBJ databases">
        <authorList>
            <person name="Devillers H."/>
        </authorList>
    </citation>
    <scope>NUCLEOTIDE SEQUENCE [LARGE SCALE GENOMIC DNA]</scope>
</reference>
<keyword evidence="7" id="KW-1133">Transmembrane helix</keyword>
<organism evidence="10 11">
    <name type="scientific">Lachancea quebecensis</name>
    <dbReference type="NCBI Taxonomy" id="1654605"/>
    <lineage>
        <taxon>Eukaryota</taxon>
        <taxon>Fungi</taxon>
        <taxon>Dikarya</taxon>
        <taxon>Ascomycota</taxon>
        <taxon>Saccharomycotina</taxon>
        <taxon>Saccharomycetes</taxon>
        <taxon>Saccharomycetales</taxon>
        <taxon>Saccharomycetaceae</taxon>
        <taxon>Lachancea</taxon>
    </lineage>
</organism>
<evidence type="ECO:0000256" key="5">
    <source>
        <dbReference type="ARBA" id="ARBA00022825"/>
    </source>
</evidence>
<dbReference type="EMBL" id="LN890560">
    <property type="protein sequence ID" value="CUS20440.1"/>
    <property type="molecule type" value="Genomic_DNA"/>
</dbReference>
<dbReference type="Pfam" id="PF00326">
    <property type="entry name" value="Peptidase_S9"/>
    <property type="match status" value="1"/>
</dbReference>
<keyword evidence="5" id="KW-0720">Serine protease</keyword>
<evidence type="ECO:0000313" key="10">
    <source>
        <dbReference type="EMBL" id="CUS20440.1"/>
    </source>
</evidence>
<evidence type="ECO:0000313" key="11">
    <source>
        <dbReference type="Proteomes" id="UP000236544"/>
    </source>
</evidence>
<dbReference type="PANTHER" id="PTHR11731:SF160">
    <property type="entry name" value="DIPEPTIDYL AMINOPEPTIDASE A"/>
    <property type="match status" value="1"/>
</dbReference>
<dbReference type="InterPro" id="IPR029058">
    <property type="entry name" value="AB_hydrolase_fold"/>
</dbReference>
<dbReference type="GO" id="GO:0005886">
    <property type="term" value="C:plasma membrane"/>
    <property type="evidence" value="ECO:0007669"/>
    <property type="project" value="TreeGrafter"/>
</dbReference>
<dbReference type="InterPro" id="IPR050278">
    <property type="entry name" value="Serine_Prot_S9B/DPPIV"/>
</dbReference>
<keyword evidence="4" id="KW-0378">Hydrolase</keyword>
<feature type="transmembrane region" description="Helical" evidence="7">
    <location>
        <begin position="77"/>
        <end position="97"/>
    </location>
</feature>
<evidence type="ECO:0000256" key="7">
    <source>
        <dbReference type="SAM" id="Phobius"/>
    </source>
</evidence>
<evidence type="ECO:0000256" key="3">
    <source>
        <dbReference type="ARBA" id="ARBA00022670"/>
    </source>
</evidence>
<accession>A0A0P1KP56</accession>
<protein>
    <submittedName>
        <fullName evidence="10">LAQU0S01e06634g1_1</fullName>
    </submittedName>
</protein>
<dbReference type="PANTHER" id="PTHR11731">
    <property type="entry name" value="PROTEASE FAMILY S9B,C DIPEPTIDYL-PEPTIDASE IV-RELATED"/>
    <property type="match status" value="1"/>
</dbReference>
<comment type="similarity">
    <text evidence="1">Belongs to the peptidase S9B family.</text>
</comment>
<sequence>MEASYKKRHPSLYLLKSNSSAQFMPAQEFELQPKGDAPGAADKLPRDEEAQFTDSADFLSRAPFRNFQNRIRLKKTALIVLALVTSWLTVGFSVLRFKDSGLSLSKPILSSQRAFGIENVLNGEFSYYDSYFKFIRPGVLNQPQDNDPGLHLMIENKNGIPKYVAKQLVDREFYKDLGHTSFTYRDVEYQVSDFDVSHRLDKAILATDLEKQFRHSSNANYWLKDIATNTYRPISPFPADEKLYRLSFARFSPHRNFVYFVYNNDLYVQSSTGSQGPRRLTTGGSEDIANGRPDWVYEEEVFASDQAVWWAPDDSQFVFARFNDSEVLTENIPTYINEKPYDDVQGIKYPKPGTPNPRVQLFSYKISEGVTYEIPFGGEHGDRILYAAQWLDNTHFMFKDADRASQVMSVKVYETKTQKVSTVRTINSTTYSGWIEKVKDVQPIPPSEIHGRNELSYVDVQVDESGYPHLFHFKSVFSPTGTQLTFGDWEVTGKGIVGYDQDADSVFFLSNRMGRFSQHLFMVPLGEDSKKAAHGLQDPRDRDSFYEFELSVSCRFGVKRYLGPEEPMSDAGVLTSLLQDDQSRAITQLTSNGGMLSALKKYDLPKSTFSSTQLDDGVQIDYKETIPFNFNGKAKHPLLVHVYGGPGSQAVDHKFSISLEESLASSAGAVVLSIEPRGTGGRGWPYRSWARNKIGYWEPRDVISVVKEYMSKHPDSIDPDNVAIWGWSYGGFVTLKTLELDQGDTFKYGVAVAPVTNWKYYNSIYTERYLGLSENNEAGYEDTSLIKDIQNFSSVKRFLLIHGSADDNVHIKNTMQLIDGLNLNDVKNYDLSIFPDSEHSIVFHNANKVVYERIFNWIKNAFEGRLENLS</sequence>
<keyword evidence="6" id="KW-0325">Glycoprotein</keyword>
<keyword evidence="7" id="KW-0812">Transmembrane</keyword>
<keyword evidence="11" id="KW-1185">Reference proteome</keyword>
<dbReference type="OrthoDB" id="16520at2759"/>
<dbReference type="GO" id="GO:0008239">
    <property type="term" value="F:dipeptidyl-peptidase activity"/>
    <property type="evidence" value="ECO:0007669"/>
    <property type="project" value="TreeGrafter"/>
</dbReference>
<dbReference type="Gene3D" id="2.140.10.30">
    <property type="entry name" value="Dipeptidylpeptidase IV, N-terminal domain"/>
    <property type="match status" value="1"/>
</dbReference>
<dbReference type="GO" id="GO:0006508">
    <property type="term" value="P:proteolysis"/>
    <property type="evidence" value="ECO:0007669"/>
    <property type="project" value="UniProtKB-KW"/>
</dbReference>
<dbReference type="AlphaFoldDB" id="A0A0P1KP56"/>
<evidence type="ECO:0000256" key="2">
    <source>
        <dbReference type="ARBA" id="ARBA00022438"/>
    </source>
</evidence>
<name>A0A0P1KP56_9SACH</name>
<dbReference type="SUPFAM" id="SSF82171">
    <property type="entry name" value="DPP6 N-terminal domain-like"/>
    <property type="match status" value="1"/>
</dbReference>
<keyword evidence="3" id="KW-0645">Protease</keyword>
<evidence type="ECO:0000259" key="8">
    <source>
        <dbReference type="Pfam" id="PF00326"/>
    </source>
</evidence>
<gene>
    <name evidence="10" type="ORF">LAQU0_S01e06634g</name>
</gene>
<evidence type="ECO:0000256" key="6">
    <source>
        <dbReference type="ARBA" id="ARBA00023180"/>
    </source>
</evidence>
<evidence type="ECO:0000259" key="9">
    <source>
        <dbReference type="Pfam" id="PF00930"/>
    </source>
</evidence>